<comment type="similarity">
    <text evidence="1 7">Belongs to the acylphosphatase family.</text>
</comment>
<evidence type="ECO:0000256" key="7">
    <source>
        <dbReference type="RuleBase" id="RU004168"/>
    </source>
</evidence>
<evidence type="ECO:0000256" key="6">
    <source>
        <dbReference type="RuleBase" id="RU000553"/>
    </source>
</evidence>
<accession>A0AAW1TFX0</accession>
<dbReference type="Gene3D" id="3.30.70.100">
    <property type="match status" value="1"/>
</dbReference>
<feature type="active site" evidence="5">
    <location>
        <position position="38"/>
    </location>
</feature>
<dbReference type="SUPFAM" id="SSF54975">
    <property type="entry name" value="Acylphosphatase/BLUF domain-like"/>
    <property type="match status" value="1"/>
</dbReference>
<comment type="caution">
    <text evidence="9">The sequence shown here is derived from an EMBL/GenBank/DDBJ whole genome shotgun (WGS) entry which is preliminary data.</text>
</comment>
<dbReference type="InterPro" id="IPR017968">
    <property type="entry name" value="Acylphosphatase_CS"/>
</dbReference>
<dbReference type="Proteomes" id="UP001485043">
    <property type="component" value="Unassembled WGS sequence"/>
</dbReference>
<reference evidence="9 10" key="1">
    <citation type="journal article" date="2024" name="Nat. Commun.">
        <title>Phylogenomics reveals the evolutionary origins of lichenization in chlorophyte algae.</title>
        <authorList>
            <person name="Puginier C."/>
            <person name="Libourel C."/>
            <person name="Otte J."/>
            <person name="Skaloud P."/>
            <person name="Haon M."/>
            <person name="Grisel S."/>
            <person name="Petersen M."/>
            <person name="Berrin J.G."/>
            <person name="Delaux P.M."/>
            <person name="Dal Grande F."/>
            <person name="Keller J."/>
        </authorList>
    </citation>
    <scope>NUCLEOTIDE SEQUENCE [LARGE SCALE GENOMIC DNA]</scope>
    <source>
        <strain evidence="9 10">SAG 2523</strain>
    </source>
</reference>
<dbReference type="PANTHER" id="PTHR10029">
    <property type="entry name" value="ACYLPHOSPHATASE"/>
    <property type="match status" value="1"/>
</dbReference>
<gene>
    <name evidence="9" type="ORF">WJX84_007342</name>
</gene>
<dbReference type="PANTHER" id="PTHR10029:SF3">
    <property type="entry name" value="ACYLPHOSPHATASE-RELATED"/>
    <property type="match status" value="1"/>
</dbReference>
<evidence type="ECO:0000259" key="8">
    <source>
        <dbReference type="PROSITE" id="PS51160"/>
    </source>
</evidence>
<dbReference type="InterPro" id="IPR001792">
    <property type="entry name" value="Acylphosphatase-like_dom"/>
</dbReference>
<sequence length="95" mass="10477">MAKKGFKFEVSGKVQGVFFRQTTIGEAKKLGLVGWVRNDASGTVQGEAQGPDAQADSLKDWLQHKGSPGSRIDRCDITNERSLTQLDYGDFEQRS</sequence>
<dbReference type="InterPro" id="IPR020456">
    <property type="entry name" value="Acylphosphatase"/>
</dbReference>
<evidence type="ECO:0000256" key="3">
    <source>
        <dbReference type="ARBA" id="ARBA00022801"/>
    </source>
</evidence>
<comment type="catalytic activity">
    <reaction evidence="4 5 6">
        <text>an acyl phosphate + H2O = a carboxylate + phosphate + H(+)</text>
        <dbReference type="Rhea" id="RHEA:14965"/>
        <dbReference type="ChEBI" id="CHEBI:15377"/>
        <dbReference type="ChEBI" id="CHEBI:15378"/>
        <dbReference type="ChEBI" id="CHEBI:29067"/>
        <dbReference type="ChEBI" id="CHEBI:43474"/>
        <dbReference type="ChEBI" id="CHEBI:59918"/>
        <dbReference type="EC" id="3.6.1.7"/>
    </reaction>
</comment>
<evidence type="ECO:0000256" key="2">
    <source>
        <dbReference type="ARBA" id="ARBA00012150"/>
    </source>
</evidence>
<evidence type="ECO:0000313" key="9">
    <source>
        <dbReference type="EMBL" id="KAK9867376.1"/>
    </source>
</evidence>
<proteinExistence type="inferred from homology"/>
<dbReference type="PROSITE" id="PS51160">
    <property type="entry name" value="ACYLPHOSPHATASE_3"/>
    <property type="match status" value="1"/>
</dbReference>
<feature type="domain" description="Acylphosphatase-like" evidence="8">
    <location>
        <begin position="5"/>
        <end position="95"/>
    </location>
</feature>
<name>A0AAW1TFX0_9CHLO</name>
<dbReference type="FunFam" id="3.30.70.100:FF:000011">
    <property type="entry name" value="Acylphosphatase"/>
    <property type="match status" value="1"/>
</dbReference>
<dbReference type="Pfam" id="PF00708">
    <property type="entry name" value="Acylphosphatase"/>
    <property type="match status" value="1"/>
</dbReference>
<feature type="active site" evidence="5">
    <location>
        <position position="20"/>
    </location>
</feature>
<organism evidence="9 10">
    <name type="scientific">Apatococcus fuscideae</name>
    <dbReference type="NCBI Taxonomy" id="2026836"/>
    <lineage>
        <taxon>Eukaryota</taxon>
        <taxon>Viridiplantae</taxon>
        <taxon>Chlorophyta</taxon>
        <taxon>core chlorophytes</taxon>
        <taxon>Trebouxiophyceae</taxon>
        <taxon>Chlorellales</taxon>
        <taxon>Chlorellaceae</taxon>
        <taxon>Apatococcus</taxon>
    </lineage>
</organism>
<dbReference type="InterPro" id="IPR036046">
    <property type="entry name" value="Acylphosphatase-like_dom_sf"/>
</dbReference>
<keyword evidence="10" id="KW-1185">Reference proteome</keyword>
<dbReference type="PROSITE" id="PS00150">
    <property type="entry name" value="ACYLPHOSPHATASE_1"/>
    <property type="match status" value="1"/>
</dbReference>
<evidence type="ECO:0000256" key="1">
    <source>
        <dbReference type="ARBA" id="ARBA00005614"/>
    </source>
</evidence>
<evidence type="ECO:0000313" key="10">
    <source>
        <dbReference type="Proteomes" id="UP001485043"/>
    </source>
</evidence>
<dbReference type="EMBL" id="JALJOV010000091">
    <property type="protein sequence ID" value="KAK9867376.1"/>
    <property type="molecule type" value="Genomic_DNA"/>
</dbReference>
<dbReference type="PROSITE" id="PS00151">
    <property type="entry name" value="ACYLPHOSPHATASE_2"/>
    <property type="match status" value="1"/>
</dbReference>
<evidence type="ECO:0000256" key="4">
    <source>
        <dbReference type="ARBA" id="ARBA00047645"/>
    </source>
</evidence>
<dbReference type="GO" id="GO:0003998">
    <property type="term" value="F:acylphosphatase activity"/>
    <property type="evidence" value="ECO:0007669"/>
    <property type="project" value="UniProtKB-EC"/>
</dbReference>
<dbReference type="PRINTS" id="PR00112">
    <property type="entry name" value="ACYLPHPHTASE"/>
</dbReference>
<protein>
    <recommendedName>
        <fullName evidence="2 5">Acylphosphatase</fullName>
        <ecNumber evidence="2 5">3.6.1.7</ecNumber>
    </recommendedName>
</protein>
<keyword evidence="3 5" id="KW-0378">Hydrolase</keyword>
<dbReference type="EC" id="3.6.1.7" evidence="2 5"/>
<dbReference type="AlphaFoldDB" id="A0AAW1TFX0"/>
<evidence type="ECO:0000256" key="5">
    <source>
        <dbReference type="PROSITE-ProRule" id="PRU00520"/>
    </source>
</evidence>